<dbReference type="AlphaFoldDB" id="A0A364Y3G5"/>
<organism evidence="1 2">
    <name type="scientific">Pseudochryseolinea flava</name>
    <dbReference type="NCBI Taxonomy" id="2059302"/>
    <lineage>
        <taxon>Bacteria</taxon>
        <taxon>Pseudomonadati</taxon>
        <taxon>Bacteroidota</taxon>
        <taxon>Cytophagia</taxon>
        <taxon>Cytophagales</taxon>
        <taxon>Fulvivirgaceae</taxon>
        <taxon>Pseudochryseolinea</taxon>
    </lineage>
</organism>
<evidence type="ECO:0008006" key="3">
    <source>
        <dbReference type="Google" id="ProtNLM"/>
    </source>
</evidence>
<evidence type="ECO:0000313" key="2">
    <source>
        <dbReference type="Proteomes" id="UP000251889"/>
    </source>
</evidence>
<proteinExistence type="predicted"/>
<accession>A0A364Y3G5</accession>
<dbReference type="InterPro" id="IPR011990">
    <property type="entry name" value="TPR-like_helical_dom_sf"/>
</dbReference>
<dbReference type="EMBL" id="QMFY01000004">
    <property type="protein sequence ID" value="RAW01326.1"/>
    <property type="molecule type" value="Genomic_DNA"/>
</dbReference>
<dbReference type="OrthoDB" id="1466726at2"/>
<dbReference type="RefSeq" id="WP_112746812.1">
    <property type="nucleotide sequence ID" value="NZ_QMFY01000004.1"/>
</dbReference>
<dbReference type="SUPFAM" id="SSF48452">
    <property type="entry name" value="TPR-like"/>
    <property type="match status" value="1"/>
</dbReference>
<protein>
    <recommendedName>
        <fullName evidence="3">Tetratricopeptide repeat protein</fullName>
    </recommendedName>
</protein>
<reference evidence="1 2" key="1">
    <citation type="submission" date="2018-06" db="EMBL/GenBank/DDBJ databases">
        <title>Chryseolinea flavus sp. nov., a member of the phylum Bacteroidetes isolated from soil.</title>
        <authorList>
            <person name="Li Y."/>
            <person name="Wang J."/>
        </authorList>
    </citation>
    <scope>NUCLEOTIDE SEQUENCE [LARGE SCALE GENOMIC DNA]</scope>
    <source>
        <strain evidence="1 2">SDU1-6</strain>
    </source>
</reference>
<dbReference type="SMART" id="SM00028">
    <property type="entry name" value="TPR"/>
    <property type="match status" value="4"/>
</dbReference>
<comment type="caution">
    <text evidence="1">The sequence shown here is derived from an EMBL/GenBank/DDBJ whole genome shotgun (WGS) entry which is preliminary data.</text>
</comment>
<keyword evidence="2" id="KW-1185">Reference proteome</keyword>
<dbReference type="InterPro" id="IPR019734">
    <property type="entry name" value="TPR_rpt"/>
</dbReference>
<name>A0A364Y3G5_9BACT</name>
<dbReference type="Proteomes" id="UP000251889">
    <property type="component" value="Unassembled WGS sequence"/>
</dbReference>
<sequence length="513" mass="58925">MKATNLKLPKLRLWLQQEERKLNNITGHFYRKAGFLACLFLCASLSAAAQEWSFDANTQKAYDLVLNFQTQEALTLIPNPKTVEEHYVTSLAEALELLITEDAVRYPEYENHFEALLDRKTKLRSPHDLFLQAEIALHWSFVHLKYGHEFEAALNLRQAYHTSQEIRTRFPKYTAINKTSGLMQIIIGSIPEKYNWILGMMNIEASTEDGIKELEDIRKSDHALAFESDLLFAVVQGFILQHPEVGLHTIHELLNEKPNNKLALFIGASLAIKNAQSEIALTYLNTLQKQHSEEPIYYADYLKGEVYLQKGDYIDAIASFRWFINHYDGQNYIKDAHYKIGLCYLLNGNENDAKAMFKQAKTVGKASAEADRYAERALTADLPHVKLTKIRYAIDGGYYEDATNLMASIRGDELKTKRDQVEYFYRKARLAHKTGDLTNAQQLYLQTAITAEEEPWYYAPNAYLQLGYMAVAANDKANAKIYFKKAIGYKNHEYKNSIDSKAKFALDHLKERK</sequence>
<gene>
    <name evidence="1" type="ORF">DQQ10_10495</name>
</gene>
<dbReference type="Gene3D" id="1.25.40.10">
    <property type="entry name" value="Tetratricopeptide repeat domain"/>
    <property type="match status" value="1"/>
</dbReference>
<dbReference type="Pfam" id="PF13181">
    <property type="entry name" value="TPR_8"/>
    <property type="match status" value="2"/>
</dbReference>
<evidence type="ECO:0000313" key="1">
    <source>
        <dbReference type="EMBL" id="RAW01326.1"/>
    </source>
</evidence>